<dbReference type="InterPro" id="IPR007312">
    <property type="entry name" value="Phosphoesterase"/>
</dbReference>
<keyword evidence="1" id="KW-0378">Hydrolase</keyword>
<protein>
    <submittedName>
        <fullName evidence="3">Uncharacterized protein</fullName>
    </submittedName>
</protein>
<keyword evidence="4" id="KW-1185">Reference proteome</keyword>
<name>A0AAI9XCT6_PENTH</name>
<dbReference type="GO" id="GO:0042578">
    <property type="term" value="F:phosphoric ester hydrolase activity"/>
    <property type="evidence" value="ECO:0007669"/>
    <property type="project" value="UniProtKB-ARBA"/>
</dbReference>
<comment type="caution">
    <text evidence="3">The sequence shown here is derived from an EMBL/GenBank/DDBJ whole genome shotgun (WGS) entry which is preliminary data.</text>
</comment>
<dbReference type="GO" id="GO:0009395">
    <property type="term" value="P:phospholipid catabolic process"/>
    <property type="evidence" value="ECO:0007669"/>
    <property type="project" value="TreeGrafter"/>
</dbReference>
<keyword evidence="2" id="KW-0732">Signal</keyword>
<dbReference type="InterPro" id="IPR017850">
    <property type="entry name" value="Alkaline_phosphatase_core_sf"/>
</dbReference>
<dbReference type="PANTHER" id="PTHR31956">
    <property type="entry name" value="NON-SPECIFIC PHOSPHOLIPASE C4-RELATED"/>
    <property type="match status" value="1"/>
</dbReference>
<evidence type="ECO:0000256" key="1">
    <source>
        <dbReference type="ARBA" id="ARBA00022801"/>
    </source>
</evidence>
<sequence length="258" mass="29090">MVLHWGFVILTALASLASTYPTGGAQLWGQLRENIKHVIYLTLENHSFDNIAGYWDFHPEIDNLRNLTYCNDYTNPNWTVYGEPLAICAEPYATEVPLEDPDHNFGGVTYEIFRQWNPTKEDVPNMGGFIERQSEKYNATPGGSAFVIKALNQKKTATLVELASNFAFFDSYFAEHPGPTNPNRQFATSGSSCGFVDNTYQSAGFWNNVTGTTCAISIFESLSKKNISWKNYYETDIVDGFMYRVSHSLYPSKCQLSD</sequence>
<dbReference type="Pfam" id="PF04185">
    <property type="entry name" value="Phosphoesterase"/>
    <property type="match status" value="1"/>
</dbReference>
<dbReference type="Proteomes" id="UP001227192">
    <property type="component" value="Unassembled WGS sequence"/>
</dbReference>
<dbReference type="PANTHER" id="PTHR31956:SF1">
    <property type="entry name" value="NON-SPECIFIC PHOSPHOLIPASE C1"/>
    <property type="match status" value="1"/>
</dbReference>
<feature type="chain" id="PRO_5042497860" evidence="2">
    <location>
        <begin position="20"/>
        <end position="258"/>
    </location>
</feature>
<reference evidence="3" key="1">
    <citation type="submission" date="2015-06" db="EMBL/GenBank/DDBJ databases">
        <authorList>
            <person name="Nguyen H."/>
        </authorList>
    </citation>
    <scope>NUCLEOTIDE SEQUENCE</scope>
    <source>
        <strain evidence="3">DAOM 180753</strain>
    </source>
</reference>
<organism evidence="3 4">
    <name type="scientific">Penicillium thymicola</name>
    <dbReference type="NCBI Taxonomy" id="293382"/>
    <lineage>
        <taxon>Eukaryota</taxon>
        <taxon>Fungi</taxon>
        <taxon>Dikarya</taxon>
        <taxon>Ascomycota</taxon>
        <taxon>Pezizomycotina</taxon>
        <taxon>Eurotiomycetes</taxon>
        <taxon>Eurotiomycetidae</taxon>
        <taxon>Eurotiales</taxon>
        <taxon>Aspergillaceae</taxon>
        <taxon>Penicillium</taxon>
    </lineage>
</organism>
<dbReference type="Gene3D" id="3.40.720.10">
    <property type="entry name" value="Alkaline Phosphatase, subunit A"/>
    <property type="match status" value="1"/>
</dbReference>
<evidence type="ECO:0000256" key="2">
    <source>
        <dbReference type="SAM" id="SignalP"/>
    </source>
</evidence>
<dbReference type="EMBL" id="LACB01000032">
    <property type="protein sequence ID" value="KAJ9491428.1"/>
    <property type="molecule type" value="Genomic_DNA"/>
</dbReference>
<accession>A0AAI9XCT6</accession>
<evidence type="ECO:0000313" key="4">
    <source>
        <dbReference type="Proteomes" id="UP001227192"/>
    </source>
</evidence>
<evidence type="ECO:0000313" key="3">
    <source>
        <dbReference type="EMBL" id="KAJ9491428.1"/>
    </source>
</evidence>
<dbReference type="AlphaFoldDB" id="A0AAI9XCT6"/>
<gene>
    <name evidence="3" type="ORF">VN97_g1823</name>
</gene>
<proteinExistence type="predicted"/>
<feature type="signal peptide" evidence="2">
    <location>
        <begin position="1"/>
        <end position="19"/>
    </location>
</feature>
<reference evidence="3" key="2">
    <citation type="journal article" date="2016" name="Fungal Biol.">
        <title>Ochratoxin A production by Penicillium thymicola.</title>
        <authorList>
            <person name="Nguyen H.D.T."/>
            <person name="McMullin D.R."/>
            <person name="Ponomareva E."/>
            <person name="Riley R."/>
            <person name="Pomraning K.R."/>
            <person name="Baker S.E."/>
            <person name="Seifert K.A."/>
        </authorList>
    </citation>
    <scope>NUCLEOTIDE SEQUENCE</scope>
    <source>
        <strain evidence="3">DAOM 180753</strain>
    </source>
</reference>